<dbReference type="SUPFAM" id="SSF53335">
    <property type="entry name" value="S-adenosyl-L-methionine-dependent methyltransferases"/>
    <property type="match status" value="1"/>
</dbReference>
<evidence type="ECO:0000313" key="4">
    <source>
        <dbReference type="Proteomes" id="UP000239709"/>
    </source>
</evidence>
<dbReference type="Pfam" id="PF13649">
    <property type="entry name" value="Methyltransf_25"/>
    <property type="match status" value="1"/>
</dbReference>
<dbReference type="Proteomes" id="UP000239709">
    <property type="component" value="Chromosome"/>
</dbReference>
<gene>
    <name evidence="3" type="ORF">C6570_00905</name>
</gene>
<evidence type="ECO:0000256" key="1">
    <source>
        <dbReference type="ARBA" id="ARBA00022679"/>
    </source>
</evidence>
<organism evidence="3 4">
    <name type="scientific">Ottowia oryzae</name>
    <dbReference type="NCBI Taxonomy" id="2109914"/>
    <lineage>
        <taxon>Bacteria</taxon>
        <taxon>Pseudomonadati</taxon>
        <taxon>Pseudomonadota</taxon>
        <taxon>Betaproteobacteria</taxon>
        <taxon>Burkholderiales</taxon>
        <taxon>Comamonadaceae</taxon>
        <taxon>Ottowia</taxon>
    </lineage>
</organism>
<dbReference type="PANTHER" id="PTHR43861">
    <property type="entry name" value="TRANS-ACONITATE 2-METHYLTRANSFERASE-RELATED"/>
    <property type="match status" value="1"/>
</dbReference>
<proteinExistence type="predicted"/>
<dbReference type="GO" id="GO:0032259">
    <property type="term" value="P:methylation"/>
    <property type="evidence" value="ECO:0007669"/>
    <property type="project" value="UniProtKB-KW"/>
</dbReference>
<reference evidence="3 4" key="1">
    <citation type="submission" date="2018-03" db="EMBL/GenBank/DDBJ databases">
        <title>Genome sequencing of Ottowia sp.</title>
        <authorList>
            <person name="Kim S.-J."/>
            <person name="Heo J."/>
            <person name="Kwon S.-W."/>
        </authorList>
    </citation>
    <scope>NUCLEOTIDE SEQUENCE [LARGE SCALE GENOMIC DNA]</scope>
    <source>
        <strain evidence="3 4">KADR8-3</strain>
    </source>
</reference>
<keyword evidence="1 3" id="KW-0808">Transferase</keyword>
<dbReference type="InterPro" id="IPR029063">
    <property type="entry name" value="SAM-dependent_MTases_sf"/>
</dbReference>
<protein>
    <submittedName>
        <fullName evidence="3">Class I SAM-dependent methyltransferase</fullName>
    </submittedName>
</protein>
<dbReference type="EMBL" id="CP027666">
    <property type="protein sequence ID" value="AVO32975.1"/>
    <property type="molecule type" value="Genomic_DNA"/>
</dbReference>
<keyword evidence="3" id="KW-0489">Methyltransferase</keyword>
<dbReference type="InterPro" id="IPR041698">
    <property type="entry name" value="Methyltransf_25"/>
</dbReference>
<accession>A0A2S0MAP4</accession>
<dbReference type="AlphaFoldDB" id="A0A2S0MAP4"/>
<feature type="domain" description="Methyltransferase" evidence="2">
    <location>
        <begin position="52"/>
        <end position="148"/>
    </location>
</feature>
<evidence type="ECO:0000313" key="3">
    <source>
        <dbReference type="EMBL" id="AVO32975.1"/>
    </source>
</evidence>
<dbReference type="Gene3D" id="3.40.50.150">
    <property type="entry name" value="Vaccinia Virus protein VP39"/>
    <property type="match status" value="1"/>
</dbReference>
<name>A0A2S0MAP4_9BURK</name>
<dbReference type="OrthoDB" id="3818852at2"/>
<sequence length="255" mass="27470">MSEAGRDPAAFYDDLAARYHLLYADWAQAVADQGGALQSLLASHGVLPGAAVLDAACGIGTQTLGLVQGGYAVTACDVSPQAVQRLRDELAARGLSAQVRVDDLRTLSAPDAAYAAVLACDNALPHLLTDAELLQALRQCHRCLAPGGVAVFSVRDYAATPRISPDVRPYGFRRLPDANFLAVQVWEWDGDHYDLRMYLTTEHDDGRCDTRVTVTRYYAVTVAHLMALMAQAGFVAVTRRDGVLFQPVLLGRKAA</sequence>
<evidence type="ECO:0000259" key="2">
    <source>
        <dbReference type="Pfam" id="PF13649"/>
    </source>
</evidence>
<dbReference type="KEGG" id="otk:C6570_00905"/>
<keyword evidence="4" id="KW-1185">Reference proteome</keyword>
<dbReference type="RefSeq" id="WP_106701213.1">
    <property type="nucleotide sequence ID" value="NZ_CP027666.1"/>
</dbReference>
<dbReference type="GO" id="GO:0008168">
    <property type="term" value="F:methyltransferase activity"/>
    <property type="evidence" value="ECO:0007669"/>
    <property type="project" value="UniProtKB-KW"/>
</dbReference>
<dbReference type="CDD" id="cd02440">
    <property type="entry name" value="AdoMet_MTases"/>
    <property type="match status" value="1"/>
</dbReference>